<evidence type="ECO:0000256" key="6">
    <source>
        <dbReference type="ARBA" id="ARBA00023239"/>
    </source>
</evidence>
<comment type="caution">
    <text evidence="10">The sequence shown here is derived from an EMBL/GenBank/DDBJ whole genome shotgun (WGS) entry which is preliminary data.</text>
</comment>
<evidence type="ECO:0000256" key="2">
    <source>
        <dbReference type="ARBA" id="ARBA00010718"/>
    </source>
</evidence>
<dbReference type="EMBL" id="MNPL01010724">
    <property type="protein sequence ID" value="OQR72965.1"/>
    <property type="molecule type" value="Genomic_DNA"/>
</dbReference>
<proteinExistence type="inferred from homology"/>
<dbReference type="InterPro" id="IPR036398">
    <property type="entry name" value="CA_dom_sf"/>
</dbReference>
<keyword evidence="4 8" id="KW-0479">Metal-binding</keyword>
<evidence type="ECO:0000256" key="7">
    <source>
        <dbReference type="ARBA" id="ARBA00048348"/>
    </source>
</evidence>
<dbReference type="GO" id="GO:0008270">
    <property type="term" value="F:zinc ion binding"/>
    <property type="evidence" value="ECO:0007669"/>
    <property type="project" value="UniProtKB-UniRule"/>
</dbReference>
<dbReference type="CDD" id="cd00326">
    <property type="entry name" value="alpha_CA"/>
    <property type="match status" value="1"/>
</dbReference>
<evidence type="ECO:0000313" key="11">
    <source>
        <dbReference type="Proteomes" id="UP000192247"/>
    </source>
</evidence>
<organism evidence="10 11">
    <name type="scientific">Tropilaelaps mercedesae</name>
    <dbReference type="NCBI Taxonomy" id="418985"/>
    <lineage>
        <taxon>Eukaryota</taxon>
        <taxon>Metazoa</taxon>
        <taxon>Ecdysozoa</taxon>
        <taxon>Arthropoda</taxon>
        <taxon>Chelicerata</taxon>
        <taxon>Arachnida</taxon>
        <taxon>Acari</taxon>
        <taxon>Parasitiformes</taxon>
        <taxon>Mesostigmata</taxon>
        <taxon>Gamasina</taxon>
        <taxon>Dermanyssoidea</taxon>
        <taxon>Laelapidae</taxon>
        <taxon>Tropilaelaps</taxon>
    </lineage>
</organism>
<dbReference type="OrthoDB" id="6505958at2759"/>
<dbReference type="InterPro" id="IPR001148">
    <property type="entry name" value="CA_dom"/>
</dbReference>
<protein>
    <recommendedName>
        <fullName evidence="3 8">Carbonic anhydrase</fullName>
        <ecNumber evidence="3 8">4.2.1.1</ecNumber>
    </recommendedName>
</protein>
<evidence type="ECO:0000313" key="10">
    <source>
        <dbReference type="EMBL" id="OQR72965.1"/>
    </source>
</evidence>
<dbReference type="PANTHER" id="PTHR18952">
    <property type="entry name" value="CARBONIC ANHYDRASE"/>
    <property type="match status" value="1"/>
</dbReference>
<keyword evidence="5 8" id="KW-0862">Zinc</keyword>
<feature type="domain" description="Alpha-carbonic anhydrase" evidence="9">
    <location>
        <begin position="97"/>
        <end position="301"/>
    </location>
</feature>
<dbReference type="Gene3D" id="3.10.200.10">
    <property type="entry name" value="Alpha carbonic anhydrase"/>
    <property type="match status" value="1"/>
</dbReference>
<evidence type="ECO:0000256" key="4">
    <source>
        <dbReference type="ARBA" id="ARBA00022723"/>
    </source>
</evidence>
<evidence type="ECO:0000259" key="9">
    <source>
        <dbReference type="PROSITE" id="PS51144"/>
    </source>
</evidence>
<keyword evidence="6 8" id="KW-0456">Lyase</keyword>
<dbReference type="GO" id="GO:0004089">
    <property type="term" value="F:carbonate dehydratase activity"/>
    <property type="evidence" value="ECO:0007669"/>
    <property type="project" value="UniProtKB-UniRule"/>
</dbReference>
<dbReference type="PROSITE" id="PS00162">
    <property type="entry name" value="ALPHA_CA_1"/>
    <property type="match status" value="1"/>
</dbReference>
<dbReference type="SUPFAM" id="SSF51069">
    <property type="entry name" value="Carbonic anhydrase"/>
    <property type="match status" value="1"/>
</dbReference>
<dbReference type="InParanoid" id="A0A1V9XHF6"/>
<dbReference type="InterPro" id="IPR023561">
    <property type="entry name" value="Carbonic_anhydrase_a-class"/>
</dbReference>
<dbReference type="InterPro" id="IPR018338">
    <property type="entry name" value="Carbonic_anhydrase_a-class_CS"/>
</dbReference>
<evidence type="ECO:0000256" key="5">
    <source>
        <dbReference type="ARBA" id="ARBA00022833"/>
    </source>
</evidence>
<gene>
    <name evidence="10" type="ORF">BIW11_10042</name>
</gene>
<dbReference type="Pfam" id="PF00194">
    <property type="entry name" value="Carb_anhydrase"/>
    <property type="match status" value="1"/>
</dbReference>
<dbReference type="STRING" id="418985.A0A1V9XHF6"/>
<dbReference type="Proteomes" id="UP000192247">
    <property type="component" value="Unassembled WGS sequence"/>
</dbReference>
<reference evidence="10 11" key="1">
    <citation type="journal article" date="2017" name="Gigascience">
        <title>Draft genome of the honey bee ectoparasitic mite, Tropilaelaps mercedesae, is shaped by the parasitic life history.</title>
        <authorList>
            <person name="Dong X."/>
            <person name="Armstrong S.D."/>
            <person name="Xia D."/>
            <person name="Makepeace B.L."/>
            <person name="Darby A.C."/>
            <person name="Kadowaki T."/>
        </authorList>
    </citation>
    <scope>NUCLEOTIDE SEQUENCE [LARGE SCALE GENOMIC DNA]</scope>
    <source>
        <strain evidence="10">Wuxi-XJTLU</strain>
    </source>
</reference>
<dbReference type="PANTHER" id="PTHR18952:SF265">
    <property type="entry name" value="CARBONIC ANHYDRASE"/>
    <property type="match status" value="1"/>
</dbReference>
<dbReference type="PROSITE" id="PS51144">
    <property type="entry name" value="ALPHA_CA_2"/>
    <property type="match status" value="1"/>
</dbReference>
<evidence type="ECO:0000256" key="8">
    <source>
        <dbReference type="RuleBase" id="RU367011"/>
    </source>
</evidence>
<comment type="cofactor">
    <cofactor evidence="8">
        <name>Zn(2+)</name>
        <dbReference type="ChEBI" id="CHEBI:29105"/>
    </cofactor>
</comment>
<comment type="function">
    <text evidence="1 8">Reversible hydration of carbon dioxide.</text>
</comment>
<dbReference type="SMART" id="SM01057">
    <property type="entry name" value="Carb_anhydrase"/>
    <property type="match status" value="1"/>
</dbReference>
<keyword evidence="11" id="KW-1185">Reference proteome</keyword>
<evidence type="ECO:0000256" key="1">
    <source>
        <dbReference type="ARBA" id="ARBA00002904"/>
    </source>
</evidence>
<dbReference type="AlphaFoldDB" id="A0A1V9XHF6"/>
<sequence>MASLSHRAFYATAERQGGPRTENLLAGFTDARSAWTIQSRHLLSFHSRTCPHRIQRVTMLKWGSDRFNGAAPAGCALLLVLLEGLESNTIRGSIYGRDWGYESDIAPQSWLSRFKYCAGSRQSPINIDMSKVVVNSSLGRVILHGFKDKRVYTVKNIGSTVLVLPALHDPPIGLVSENDEDRYHFHSAHFHWTSEHAINGQYYSLEAHFVLHNEKYHDVAEALNYPDGLEVVSTMFALSPYSNNPRLRVLIDAVAHVLEPEYSINVTMALEDILPGYISAYFRYEGSLTVPTCDEASGNEP</sequence>
<dbReference type="EC" id="4.2.1.1" evidence="3 8"/>
<comment type="similarity">
    <text evidence="2 8">Belongs to the alpha-carbonic anhydrase family.</text>
</comment>
<evidence type="ECO:0000256" key="3">
    <source>
        <dbReference type="ARBA" id="ARBA00012925"/>
    </source>
</evidence>
<accession>A0A1V9XHF6</accession>
<comment type="catalytic activity">
    <reaction evidence="7 8">
        <text>hydrogencarbonate + H(+) = CO2 + H2O</text>
        <dbReference type="Rhea" id="RHEA:10748"/>
        <dbReference type="ChEBI" id="CHEBI:15377"/>
        <dbReference type="ChEBI" id="CHEBI:15378"/>
        <dbReference type="ChEBI" id="CHEBI:16526"/>
        <dbReference type="ChEBI" id="CHEBI:17544"/>
        <dbReference type="EC" id="4.2.1.1"/>
    </reaction>
</comment>
<name>A0A1V9XHF6_9ACAR</name>